<organism evidence="1 2">
    <name type="scientific">Rhizophagus clarus</name>
    <dbReference type="NCBI Taxonomy" id="94130"/>
    <lineage>
        <taxon>Eukaryota</taxon>
        <taxon>Fungi</taxon>
        <taxon>Fungi incertae sedis</taxon>
        <taxon>Mucoromycota</taxon>
        <taxon>Glomeromycotina</taxon>
        <taxon>Glomeromycetes</taxon>
        <taxon>Glomerales</taxon>
        <taxon>Glomeraceae</taxon>
        <taxon>Rhizophagus</taxon>
    </lineage>
</organism>
<dbReference type="Proteomes" id="UP000615446">
    <property type="component" value="Unassembled WGS sequence"/>
</dbReference>
<name>A0A8H3QWX9_9GLOM</name>
<proteinExistence type="predicted"/>
<dbReference type="EMBL" id="BLAL01000215">
    <property type="protein sequence ID" value="GES92359.1"/>
    <property type="molecule type" value="Genomic_DNA"/>
</dbReference>
<dbReference type="AlphaFoldDB" id="A0A8H3QWX9"/>
<accession>A0A8H3QWX9</accession>
<evidence type="ECO:0000313" key="1">
    <source>
        <dbReference type="EMBL" id="GES92359.1"/>
    </source>
</evidence>
<evidence type="ECO:0000313" key="2">
    <source>
        <dbReference type="Proteomes" id="UP000615446"/>
    </source>
</evidence>
<comment type="caution">
    <text evidence="1">The sequence shown here is derived from an EMBL/GenBank/DDBJ whole genome shotgun (WGS) entry which is preliminary data.</text>
</comment>
<protein>
    <submittedName>
        <fullName evidence="1">Uncharacterized protein</fullName>
    </submittedName>
</protein>
<sequence length="78" mass="9394">MTYKRFVEYNQDGSTQILPEFQLHTNFFLGVDIVMENTSLKNISLKKIVSKKLFTSRFFLLMRSCKKRLFGFFYMYLT</sequence>
<gene>
    <name evidence="1" type="ORF">RCL2_001914100</name>
</gene>
<reference evidence="1" key="1">
    <citation type="submission" date="2019-10" db="EMBL/GenBank/DDBJ databases">
        <title>Conservation and host-specific expression of non-tandemly repeated heterogenous ribosome RNA gene in arbuscular mycorrhizal fungi.</title>
        <authorList>
            <person name="Maeda T."/>
            <person name="Kobayashi Y."/>
            <person name="Nakagawa T."/>
            <person name="Ezawa T."/>
            <person name="Yamaguchi K."/>
            <person name="Bino T."/>
            <person name="Nishimoto Y."/>
            <person name="Shigenobu S."/>
            <person name="Kawaguchi M."/>
        </authorList>
    </citation>
    <scope>NUCLEOTIDE SEQUENCE</scope>
    <source>
        <strain evidence="1">HR1</strain>
    </source>
</reference>